<sequence>MDPIGGLGKPSARMSISSSPTAFLSAALMPTKVRNVQRTGHFTADLPTELKNAESLEALAVSMGVSPDHLPQFDAAKTEFPLDADSHLLAELDPSDHEAFDDLALQDSLIEELFFNKNVCLVYSDYFS</sequence>
<proteinExistence type="predicted"/>
<comment type="caution">
    <text evidence="1">The sequence shown here is derived from an EMBL/GenBank/DDBJ whole genome shotgun (WGS) entry which is preliminary data.</text>
</comment>
<evidence type="ECO:0000313" key="2">
    <source>
        <dbReference type="Proteomes" id="UP000784294"/>
    </source>
</evidence>
<keyword evidence="2" id="KW-1185">Reference proteome</keyword>
<gene>
    <name evidence="1" type="ORF">PXEA_LOCUS36764</name>
</gene>
<dbReference type="AlphaFoldDB" id="A0A448XRR9"/>
<reference evidence="1" key="1">
    <citation type="submission" date="2018-11" db="EMBL/GenBank/DDBJ databases">
        <authorList>
            <consortium name="Pathogen Informatics"/>
        </authorList>
    </citation>
    <scope>NUCLEOTIDE SEQUENCE</scope>
</reference>
<accession>A0A448XRR9</accession>
<name>A0A448XRR9_9PLAT</name>
<dbReference type="Proteomes" id="UP000784294">
    <property type="component" value="Unassembled WGS sequence"/>
</dbReference>
<dbReference type="EMBL" id="CAAALY010280418">
    <property type="protein sequence ID" value="VEL43324.1"/>
    <property type="molecule type" value="Genomic_DNA"/>
</dbReference>
<evidence type="ECO:0000313" key="1">
    <source>
        <dbReference type="EMBL" id="VEL43324.1"/>
    </source>
</evidence>
<organism evidence="1 2">
    <name type="scientific">Protopolystoma xenopodis</name>
    <dbReference type="NCBI Taxonomy" id="117903"/>
    <lineage>
        <taxon>Eukaryota</taxon>
        <taxon>Metazoa</taxon>
        <taxon>Spiralia</taxon>
        <taxon>Lophotrochozoa</taxon>
        <taxon>Platyhelminthes</taxon>
        <taxon>Monogenea</taxon>
        <taxon>Polyopisthocotylea</taxon>
        <taxon>Polystomatidea</taxon>
        <taxon>Polystomatidae</taxon>
        <taxon>Protopolystoma</taxon>
    </lineage>
</organism>
<protein>
    <submittedName>
        <fullName evidence="1">Uncharacterized protein</fullName>
    </submittedName>
</protein>